<dbReference type="PANTHER" id="PTHR43271">
    <property type="entry name" value="BLL2771 PROTEIN"/>
    <property type="match status" value="1"/>
</dbReference>
<dbReference type="InterPro" id="IPR020846">
    <property type="entry name" value="MFS_dom"/>
</dbReference>
<comment type="caution">
    <text evidence="11">The sequence shown here is derived from an EMBL/GenBank/DDBJ whole genome shotgun (WGS) entry which is preliminary data.</text>
</comment>
<evidence type="ECO:0000256" key="6">
    <source>
        <dbReference type="ARBA" id="ARBA00022989"/>
    </source>
</evidence>
<evidence type="ECO:0000313" key="12">
    <source>
        <dbReference type="Proteomes" id="UP000444316"/>
    </source>
</evidence>
<dbReference type="Pfam" id="PF07690">
    <property type="entry name" value="MFS_1"/>
    <property type="match status" value="1"/>
</dbReference>
<keyword evidence="7 8" id="KW-0472">Membrane</keyword>
<feature type="transmembrane region" description="Helical" evidence="8">
    <location>
        <begin position="377"/>
        <end position="397"/>
    </location>
</feature>
<feature type="transmembrane region" description="Helical" evidence="8">
    <location>
        <begin position="53"/>
        <end position="72"/>
    </location>
</feature>
<feature type="transmembrane region" description="Helical" evidence="8">
    <location>
        <begin position="175"/>
        <end position="196"/>
    </location>
</feature>
<feature type="chain" id="PRO_5032747393" evidence="9">
    <location>
        <begin position="22"/>
        <end position="435"/>
    </location>
</feature>
<feature type="domain" description="Major facilitator superfamily (MFS) profile" evidence="10">
    <location>
        <begin position="46"/>
        <end position="429"/>
    </location>
</feature>
<proteinExistence type="inferred from homology"/>
<feature type="transmembrane region" description="Helical" evidence="8">
    <location>
        <begin position="319"/>
        <end position="335"/>
    </location>
</feature>
<feature type="transmembrane region" description="Helical" evidence="8">
    <location>
        <begin position="202"/>
        <end position="221"/>
    </location>
</feature>
<evidence type="ECO:0000259" key="10">
    <source>
        <dbReference type="PROSITE" id="PS50850"/>
    </source>
</evidence>
<dbReference type="RefSeq" id="WP_161036610.1">
    <property type="nucleotide sequence ID" value="NZ_WWCL01000004.1"/>
</dbReference>
<accession>A0A845I552</accession>
<feature type="signal peptide" evidence="9">
    <location>
        <begin position="1"/>
        <end position="21"/>
    </location>
</feature>
<keyword evidence="9" id="KW-0732">Signal</keyword>
<comment type="similarity">
    <text evidence="2">Belongs to the major facilitator superfamily.</text>
</comment>
<evidence type="ECO:0000256" key="1">
    <source>
        <dbReference type="ARBA" id="ARBA00004651"/>
    </source>
</evidence>
<comment type="subcellular location">
    <subcellularLocation>
        <location evidence="1">Cell membrane</location>
        <topology evidence="1">Multi-pass membrane protein</topology>
    </subcellularLocation>
</comment>
<sequence>MPAPVASLDSDALSASSSASATASSCASSAADRCGGAARIAAGSAAFRRSNRALFFGGFSTFALLYCVQPLMPLLSHEFALSAAQSSMVLSCSTAALALSLLASSVVSERLGRKPLMVGAMALAALLTIACAGAHNYAQLLVLRTLLGIALGGMPAIAMAYLGEEIEPSSLGLSMGLYISGSALGGMAGRVIASLLSDHFSWRLALAVVGVAGVLAALEFWRSLPASRHFRPQHTAWRAMPAAFRGHWSDGGMPWLFALAFLLMGSFVSLYNYIGYRLLATPFSLSQSVVGALSLLYLLGIYSSVWAGRLADRYGRRHVLWALIAIPPVGLLLTLSNWLPLIVFGVALYTFGFFAAHSVASSWVGRRALGNRALASALYLFFYYFGSSVVGSLSGLMWESHGWPGVVLVLGSLLLLALAIGWRLRQLAPVAQADL</sequence>
<evidence type="ECO:0000256" key="7">
    <source>
        <dbReference type="ARBA" id="ARBA00023136"/>
    </source>
</evidence>
<dbReference type="PANTHER" id="PTHR43271:SF1">
    <property type="entry name" value="INNER MEMBRANE TRANSPORT PROTEIN YNFM"/>
    <property type="match status" value="1"/>
</dbReference>
<reference evidence="11" key="1">
    <citation type="submission" date="2019-12" db="EMBL/GenBank/DDBJ databases">
        <title>Novel species isolated from a subtropical stream in China.</title>
        <authorList>
            <person name="Lu H."/>
        </authorList>
    </citation>
    <scope>NUCLEOTIDE SEQUENCE [LARGE SCALE GENOMIC DNA]</scope>
    <source>
        <strain evidence="11">FT93W</strain>
    </source>
</reference>
<dbReference type="Gene3D" id="1.20.1250.20">
    <property type="entry name" value="MFS general substrate transporter like domains"/>
    <property type="match status" value="1"/>
</dbReference>
<evidence type="ECO:0000256" key="4">
    <source>
        <dbReference type="ARBA" id="ARBA00022475"/>
    </source>
</evidence>
<dbReference type="CDD" id="cd17324">
    <property type="entry name" value="MFS_NepI_like"/>
    <property type="match status" value="1"/>
</dbReference>
<keyword evidence="6 8" id="KW-1133">Transmembrane helix</keyword>
<keyword evidence="3" id="KW-0813">Transport</keyword>
<dbReference type="SUPFAM" id="SSF103473">
    <property type="entry name" value="MFS general substrate transporter"/>
    <property type="match status" value="1"/>
</dbReference>
<evidence type="ECO:0000256" key="2">
    <source>
        <dbReference type="ARBA" id="ARBA00008335"/>
    </source>
</evidence>
<feature type="transmembrane region" description="Helical" evidence="8">
    <location>
        <begin position="141"/>
        <end position="163"/>
    </location>
</feature>
<dbReference type="Proteomes" id="UP000444316">
    <property type="component" value="Unassembled WGS sequence"/>
</dbReference>
<dbReference type="GO" id="GO:0022857">
    <property type="term" value="F:transmembrane transporter activity"/>
    <property type="evidence" value="ECO:0007669"/>
    <property type="project" value="InterPro"/>
</dbReference>
<dbReference type="EMBL" id="WWCL01000004">
    <property type="protein sequence ID" value="MYN47215.1"/>
    <property type="molecule type" value="Genomic_DNA"/>
</dbReference>
<evidence type="ECO:0000256" key="9">
    <source>
        <dbReference type="SAM" id="SignalP"/>
    </source>
</evidence>
<protein>
    <submittedName>
        <fullName evidence="11">MFS transporter</fullName>
    </submittedName>
</protein>
<feature type="transmembrane region" description="Helical" evidence="8">
    <location>
        <begin position="116"/>
        <end position="135"/>
    </location>
</feature>
<name>A0A845I552_9BURK</name>
<dbReference type="GO" id="GO:0005886">
    <property type="term" value="C:plasma membrane"/>
    <property type="evidence" value="ECO:0007669"/>
    <property type="project" value="UniProtKB-SubCell"/>
</dbReference>
<evidence type="ECO:0000256" key="8">
    <source>
        <dbReference type="SAM" id="Phobius"/>
    </source>
</evidence>
<keyword evidence="12" id="KW-1185">Reference proteome</keyword>
<dbReference type="InterPro" id="IPR011701">
    <property type="entry name" value="MFS"/>
</dbReference>
<feature type="transmembrane region" description="Helical" evidence="8">
    <location>
        <begin position="84"/>
        <end position="104"/>
    </location>
</feature>
<feature type="transmembrane region" description="Helical" evidence="8">
    <location>
        <begin position="403"/>
        <end position="422"/>
    </location>
</feature>
<dbReference type="InterPro" id="IPR036259">
    <property type="entry name" value="MFS_trans_sf"/>
</dbReference>
<evidence type="ECO:0000256" key="5">
    <source>
        <dbReference type="ARBA" id="ARBA00022692"/>
    </source>
</evidence>
<organism evidence="11 12">
    <name type="scientific">Duganella fentianensis</name>
    <dbReference type="NCBI Taxonomy" id="2692177"/>
    <lineage>
        <taxon>Bacteria</taxon>
        <taxon>Pseudomonadati</taxon>
        <taxon>Pseudomonadota</taxon>
        <taxon>Betaproteobacteria</taxon>
        <taxon>Burkholderiales</taxon>
        <taxon>Oxalobacteraceae</taxon>
        <taxon>Telluria group</taxon>
        <taxon>Duganella</taxon>
    </lineage>
</organism>
<keyword evidence="4" id="KW-1003">Cell membrane</keyword>
<gene>
    <name evidence="11" type="ORF">GTP23_19410</name>
</gene>
<feature type="transmembrane region" description="Helical" evidence="8">
    <location>
        <begin position="286"/>
        <end position="307"/>
    </location>
</feature>
<evidence type="ECO:0000313" key="11">
    <source>
        <dbReference type="EMBL" id="MYN47215.1"/>
    </source>
</evidence>
<feature type="transmembrane region" description="Helical" evidence="8">
    <location>
        <begin position="255"/>
        <end position="274"/>
    </location>
</feature>
<dbReference type="PROSITE" id="PS50850">
    <property type="entry name" value="MFS"/>
    <property type="match status" value="1"/>
</dbReference>
<feature type="transmembrane region" description="Helical" evidence="8">
    <location>
        <begin position="341"/>
        <end position="365"/>
    </location>
</feature>
<dbReference type="AlphaFoldDB" id="A0A845I552"/>
<keyword evidence="5 8" id="KW-0812">Transmembrane</keyword>
<evidence type="ECO:0000256" key="3">
    <source>
        <dbReference type="ARBA" id="ARBA00022448"/>
    </source>
</evidence>
<dbReference type="PROSITE" id="PS00216">
    <property type="entry name" value="SUGAR_TRANSPORT_1"/>
    <property type="match status" value="2"/>
</dbReference>
<dbReference type="InterPro" id="IPR005829">
    <property type="entry name" value="Sugar_transporter_CS"/>
</dbReference>